<dbReference type="AlphaFoldDB" id="A0A2I0GPH7"/>
<dbReference type="InterPro" id="IPR004158">
    <property type="entry name" value="DUF247_pln"/>
</dbReference>
<evidence type="ECO:0000313" key="4">
    <source>
        <dbReference type="Proteomes" id="UP000233551"/>
    </source>
</evidence>
<keyword evidence="4" id="KW-1185">Reference proteome</keyword>
<protein>
    <submittedName>
        <fullName evidence="3">Uncharacterized protein</fullName>
    </submittedName>
</protein>
<feature type="region of interest" description="Disordered" evidence="1">
    <location>
        <begin position="102"/>
        <end position="133"/>
    </location>
</feature>
<dbReference type="EMBL" id="PGOL01044790">
    <property type="protein sequence ID" value="PKH65487.1"/>
    <property type="molecule type" value="Genomic_DNA"/>
</dbReference>
<dbReference type="PANTHER" id="PTHR31170:SF25">
    <property type="entry name" value="BNAA09G04570D PROTEIN"/>
    <property type="match status" value="1"/>
</dbReference>
<evidence type="ECO:0000256" key="2">
    <source>
        <dbReference type="SAM" id="Phobius"/>
    </source>
</evidence>
<dbReference type="Proteomes" id="UP000233551">
    <property type="component" value="Unassembled WGS sequence"/>
</dbReference>
<keyword evidence="2" id="KW-0472">Membrane</keyword>
<dbReference type="Pfam" id="PF03140">
    <property type="entry name" value="DUF247"/>
    <property type="match status" value="1"/>
</dbReference>
<name>A0A2I0GPH7_PUNGR</name>
<evidence type="ECO:0000256" key="1">
    <source>
        <dbReference type="SAM" id="MobiDB-lite"/>
    </source>
</evidence>
<dbReference type="STRING" id="22663.A0A2I0GPH7"/>
<feature type="compositionally biased region" description="Basic and acidic residues" evidence="1">
    <location>
        <begin position="122"/>
        <end position="133"/>
    </location>
</feature>
<feature type="non-terminal residue" evidence="3">
    <location>
        <position position="1"/>
    </location>
</feature>
<sequence length="373" mass="42646">LSLEDYVVFVKEREGKLRSCYADTIQLESDELVEIVMVDAAFVVLLLVKIAEDEEQECCRIFNRPHYIMNIVGDMFLLENQLPFFILEDLFDKIEIEIEINSSSQEEADEGGKGQEDEEETREGGGGEGKGKGDFIFMEPVCRFVNSRQDIGAKGYDPKMIKNRKIEHFLDCLCVCHLSSKKHSRVKEEREELQIPSLMLTATKLHQAGVRFAEHTSTHLLDIKFEDGMLSIPHFSVGDYTETFYRNLLAFEQCHYLRDSPFTAYFHFMDQLINTPEDIELLVECGIINSTASDRLRAANIFNGLGPGLLSPGESHYGHRREQLLTYYKVPWHKWKAALRQNYFNTPWAGISVIAAVILLVLTVVQTVFSVIS</sequence>
<keyword evidence="2" id="KW-1133">Transmembrane helix</keyword>
<evidence type="ECO:0000313" key="3">
    <source>
        <dbReference type="EMBL" id="PKH65487.1"/>
    </source>
</evidence>
<reference evidence="3 4" key="1">
    <citation type="submission" date="2017-11" db="EMBL/GenBank/DDBJ databases">
        <title>De-novo sequencing of pomegranate (Punica granatum L.) genome.</title>
        <authorList>
            <person name="Akparov Z."/>
            <person name="Amiraslanov A."/>
            <person name="Hajiyeva S."/>
            <person name="Abbasov M."/>
            <person name="Kaur K."/>
            <person name="Hamwieh A."/>
            <person name="Solovyev V."/>
            <person name="Salamov A."/>
            <person name="Braich B."/>
            <person name="Kosarev P."/>
            <person name="Mahmoud A."/>
            <person name="Hajiyev E."/>
            <person name="Babayeva S."/>
            <person name="Izzatullayeva V."/>
            <person name="Mammadov A."/>
            <person name="Mammadov A."/>
            <person name="Sharifova S."/>
            <person name="Ojaghi J."/>
            <person name="Eynullazada K."/>
            <person name="Bayramov B."/>
            <person name="Abdulazimova A."/>
            <person name="Shahmuradov I."/>
        </authorList>
    </citation>
    <scope>NUCLEOTIDE SEQUENCE [LARGE SCALE GENOMIC DNA]</scope>
    <source>
        <strain evidence="4">cv. AG2017</strain>
        <tissue evidence="3">Leaf</tissue>
    </source>
</reference>
<gene>
    <name evidence="3" type="ORF">CRG98_050168</name>
</gene>
<keyword evidence="2" id="KW-0812">Transmembrane</keyword>
<accession>A0A2I0GPH7</accession>
<feature type="transmembrane region" description="Helical" evidence="2">
    <location>
        <begin position="348"/>
        <end position="372"/>
    </location>
</feature>
<proteinExistence type="predicted"/>
<dbReference type="PANTHER" id="PTHR31170">
    <property type="entry name" value="BNAC04G53230D PROTEIN"/>
    <property type="match status" value="1"/>
</dbReference>
<comment type="caution">
    <text evidence="3">The sequence shown here is derived from an EMBL/GenBank/DDBJ whole genome shotgun (WGS) entry which is preliminary data.</text>
</comment>
<organism evidence="3 4">
    <name type="scientific">Punica granatum</name>
    <name type="common">Pomegranate</name>
    <dbReference type="NCBI Taxonomy" id="22663"/>
    <lineage>
        <taxon>Eukaryota</taxon>
        <taxon>Viridiplantae</taxon>
        <taxon>Streptophyta</taxon>
        <taxon>Embryophyta</taxon>
        <taxon>Tracheophyta</taxon>
        <taxon>Spermatophyta</taxon>
        <taxon>Magnoliopsida</taxon>
        <taxon>eudicotyledons</taxon>
        <taxon>Gunneridae</taxon>
        <taxon>Pentapetalae</taxon>
        <taxon>rosids</taxon>
        <taxon>malvids</taxon>
        <taxon>Myrtales</taxon>
        <taxon>Lythraceae</taxon>
        <taxon>Punica</taxon>
    </lineage>
</organism>